<keyword evidence="2" id="KW-1185">Reference proteome</keyword>
<dbReference type="OrthoDB" id="5292899at2"/>
<evidence type="ECO:0000313" key="1">
    <source>
        <dbReference type="EMBL" id="GET45677.1"/>
    </source>
</evidence>
<dbReference type="AlphaFoldDB" id="A0A5M4B8Z9"/>
<comment type="caution">
    <text evidence="1">The sequence shown here is derived from an EMBL/GenBank/DDBJ whole genome shotgun (WGS) entry which is preliminary data.</text>
</comment>
<dbReference type="EMBL" id="BLBC01000006">
    <property type="protein sequence ID" value="GET45677.1"/>
    <property type="molecule type" value="Genomic_DNA"/>
</dbReference>
<gene>
    <name evidence="1" type="ORF">RCZ01_09790</name>
</gene>
<sequence length="194" mass="21834">MRMKNIFTIFLIAGLLVGCFNKQKIKPLENSVKVEWTAYKTTDKLPVKGTFNSVKLEKIGEGTSVEEILNEAEFSLNSLDLATGDISRDEKIKKSFFGLMNEAGTISGKIYLKDNQWFVKLKMNGILVEEVPATVSYENRKLKLTAPINLKDFNALQVLEMLNSVCFDLHKGADGISKVWETVDVLATMEFTEK</sequence>
<proteinExistence type="predicted"/>
<dbReference type="Proteomes" id="UP000398217">
    <property type="component" value="Unassembled WGS sequence"/>
</dbReference>
<dbReference type="PROSITE" id="PS51257">
    <property type="entry name" value="PROKAR_LIPOPROTEIN"/>
    <property type="match status" value="1"/>
</dbReference>
<reference evidence="2" key="1">
    <citation type="journal article" date="2020" name="Int. J. Syst. Evol. Microbiol.">
        <title>Capnocytophaga felis sp. nov. isolated from the feline oral cavity.</title>
        <authorList>
            <person name="Suzuki M."/>
            <person name="Umeda K."/>
            <person name="Kimura M."/>
            <person name="Imaoka K."/>
            <person name="Morikawa S."/>
            <person name="Maeda K."/>
        </authorList>
    </citation>
    <scope>NUCLEOTIDE SEQUENCE [LARGE SCALE GENOMIC DNA]</scope>
    <source>
        <strain evidence="2">KC07070</strain>
    </source>
</reference>
<organism evidence="1 2">
    <name type="scientific">Capnocytophaga felis</name>
    <dbReference type="NCBI Taxonomy" id="2267611"/>
    <lineage>
        <taxon>Bacteria</taxon>
        <taxon>Pseudomonadati</taxon>
        <taxon>Bacteroidota</taxon>
        <taxon>Flavobacteriia</taxon>
        <taxon>Flavobacteriales</taxon>
        <taxon>Flavobacteriaceae</taxon>
        <taxon>Capnocytophaga</taxon>
    </lineage>
</organism>
<accession>A0A5M4B8Z9</accession>
<evidence type="ECO:0000313" key="2">
    <source>
        <dbReference type="Proteomes" id="UP000398217"/>
    </source>
</evidence>
<protein>
    <submittedName>
        <fullName evidence="1">Uncharacterized protein</fullName>
    </submittedName>
</protein>
<name>A0A5M4B8Z9_9FLAO</name>